<dbReference type="SUPFAM" id="SSF53335">
    <property type="entry name" value="S-adenosyl-L-methionine-dependent methyltransferases"/>
    <property type="match status" value="1"/>
</dbReference>
<organism evidence="2 3">
    <name type="scientific">Prorocentrum cordatum</name>
    <dbReference type="NCBI Taxonomy" id="2364126"/>
    <lineage>
        <taxon>Eukaryota</taxon>
        <taxon>Sar</taxon>
        <taxon>Alveolata</taxon>
        <taxon>Dinophyceae</taxon>
        <taxon>Prorocentrales</taxon>
        <taxon>Prorocentraceae</taxon>
        <taxon>Prorocentrum</taxon>
    </lineage>
</organism>
<evidence type="ECO:0000313" key="2">
    <source>
        <dbReference type="EMBL" id="CAK0895087.1"/>
    </source>
</evidence>
<protein>
    <recommendedName>
        <fullName evidence="4">Methyltransferase FkbM domain-containing protein</fullName>
    </recommendedName>
</protein>
<dbReference type="EMBL" id="CAUYUJ010019989">
    <property type="protein sequence ID" value="CAK0895087.1"/>
    <property type="molecule type" value="Genomic_DNA"/>
</dbReference>
<comment type="caution">
    <text evidence="2">The sequence shown here is derived from an EMBL/GenBank/DDBJ whole genome shotgun (WGS) entry which is preliminary data.</text>
</comment>
<gene>
    <name evidence="2" type="ORF">PCOR1329_LOCUS73945</name>
</gene>
<reference evidence="2" key="1">
    <citation type="submission" date="2023-10" db="EMBL/GenBank/DDBJ databases">
        <authorList>
            <person name="Chen Y."/>
            <person name="Shah S."/>
            <person name="Dougan E. K."/>
            <person name="Thang M."/>
            <person name="Chan C."/>
        </authorList>
    </citation>
    <scope>NUCLEOTIDE SEQUENCE [LARGE SCALE GENOMIC DNA]</scope>
</reference>
<evidence type="ECO:0008006" key="4">
    <source>
        <dbReference type="Google" id="ProtNLM"/>
    </source>
</evidence>
<feature type="non-terminal residue" evidence="2">
    <location>
        <position position="353"/>
    </location>
</feature>
<proteinExistence type="predicted"/>
<dbReference type="Gene3D" id="3.40.50.150">
    <property type="entry name" value="Vaccinia Virus protein VP39"/>
    <property type="match status" value="1"/>
</dbReference>
<dbReference type="InterPro" id="IPR029063">
    <property type="entry name" value="SAM-dependent_MTases_sf"/>
</dbReference>
<feature type="signal peptide" evidence="1">
    <location>
        <begin position="1"/>
        <end position="23"/>
    </location>
</feature>
<feature type="chain" id="PRO_5045432510" description="Methyltransferase FkbM domain-containing protein" evidence="1">
    <location>
        <begin position="24"/>
        <end position="353"/>
    </location>
</feature>
<keyword evidence="1" id="KW-0732">Signal</keyword>
<evidence type="ECO:0000256" key="1">
    <source>
        <dbReference type="SAM" id="SignalP"/>
    </source>
</evidence>
<evidence type="ECO:0000313" key="3">
    <source>
        <dbReference type="Proteomes" id="UP001189429"/>
    </source>
</evidence>
<accession>A0ABN9X6Q4</accession>
<sequence>MVRRTLTLLSVVSYTVALQHASALLIHGRAVDGSKQPDETTKYCDSGEIYERSYLMPKRFPFPPIRLVMETASKTCDFYKDRDFCRAFSEDRNFEPEQHVKSALASFLDGCHSRECAAIDLGGNNGWMSAYMYSLGANPVYTVEPAADLAQALRDTITLNCWKGRGEVITGFAIAGSESLNGALPAWLPKNMPADNGWRAGGRPENLSLPLAPVIPLDDILLKRPRMTALSAPRGKVQPPQPEIGLIFSPDVSDFLVEYDLTPEQRALAEHLKAEASLRQMLHALADHALHYSQEIAAARRRAAGPPGGDGGLRARVLAWFSSLGGPQRVSLLTCDDPGWVRTALQMMRLCGA</sequence>
<keyword evidence="3" id="KW-1185">Reference proteome</keyword>
<name>A0ABN9X6Q4_9DINO</name>
<dbReference type="Proteomes" id="UP001189429">
    <property type="component" value="Unassembled WGS sequence"/>
</dbReference>